<dbReference type="AlphaFoldDB" id="A0A5C1A1V1"/>
<name>A0A5C1A1V1_9GAMM</name>
<keyword evidence="4" id="KW-1185">Reference proteome</keyword>
<dbReference type="PRINTS" id="PR00111">
    <property type="entry name" value="ABHYDROLASE"/>
</dbReference>
<protein>
    <submittedName>
        <fullName evidence="3">Alpha/beta fold hydrolase</fullName>
    </submittedName>
</protein>
<dbReference type="RefSeq" id="WP_149054462.1">
    <property type="nucleotide sequence ID" value="NZ_CP043420.1"/>
</dbReference>
<evidence type="ECO:0000259" key="2">
    <source>
        <dbReference type="Pfam" id="PF00561"/>
    </source>
</evidence>
<reference evidence="3 4" key="1">
    <citation type="submission" date="2019-08" db="EMBL/GenBank/DDBJ databases">
        <title>Complete genome sequence of Kushneria sp. YCWA18, a halophilic phosphate-solubilizing bacterium isolated from Daqiao saltern in China.</title>
        <authorList>
            <person name="Du G.-X."/>
            <person name="Qu L.-Y."/>
        </authorList>
    </citation>
    <scope>NUCLEOTIDE SEQUENCE [LARGE SCALE GENOMIC DNA]</scope>
    <source>
        <strain evidence="3 4">YCWA18</strain>
    </source>
</reference>
<evidence type="ECO:0000256" key="1">
    <source>
        <dbReference type="ARBA" id="ARBA00022801"/>
    </source>
</evidence>
<gene>
    <name evidence="3" type="ORF">FY550_07950</name>
</gene>
<keyword evidence="1 3" id="KW-0378">Hydrolase</keyword>
<evidence type="ECO:0000313" key="4">
    <source>
        <dbReference type="Proteomes" id="UP000322553"/>
    </source>
</evidence>
<evidence type="ECO:0000313" key="3">
    <source>
        <dbReference type="EMBL" id="QEL11069.1"/>
    </source>
</evidence>
<dbReference type="Pfam" id="PF00561">
    <property type="entry name" value="Abhydrolase_1"/>
    <property type="match status" value="1"/>
</dbReference>
<dbReference type="EMBL" id="CP043420">
    <property type="protein sequence ID" value="QEL11069.1"/>
    <property type="molecule type" value="Genomic_DNA"/>
</dbReference>
<organism evidence="3 4">
    <name type="scientific">Kushneria phosphatilytica</name>
    <dbReference type="NCBI Taxonomy" id="657387"/>
    <lineage>
        <taxon>Bacteria</taxon>
        <taxon>Pseudomonadati</taxon>
        <taxon>Pseudomonadota</taxon>
        <taxon>Gammaproteobacteria</taxon>
        <taxon>Oceanospirillales</taxon>
        <taxon>Halomonadaceae</taxon>
        <taxon>Kushneria</taxon>
    </lineage>
</organism>
<dbReference type="Proteomes" id="UP000322553">
    <property type="component" value="Chromosome"/>
</dbReference>
<dbReference type="PANTHER" id="PTHR46118">
    <property type="entry name" value="PROTEIN ABHD11"/>
    <property type="match status" value="1"/>
</dbReference>
<dbReference type="GO" id="GO:0016787">
    <property type="term" value="F:hydrolase activity"/>
    <property type="evidence" value="ECO:0007669"/>
    <property type="project" value="UniProtKB-KW"/>
</dbReference>
<sequence length="258" mass="29133">MTLDLHHMDTGGQKPVLVILHGLFGSLDNWRSHIRSWQEKYRVVAMDLRNHGQSPHARGMNYEDMALDVLRVLDQLDIEQCSLLGHSMGGKVAITLARRYPQRISRLIVADIAPMAYEHGHEDIFKAMHAVEDAQPESRREADDAMKEVIDTATIRQFLATNLVRDEWGILVWRVGLEEIETDYSAIVAPPGGEEAYPGPVLVLRGERSDYVPDSARNVIMQILPQAHIETLKGAGHWLHAEQPEGFRQSVDRFMTTG</sequence>
<dbReference type="Gene3D" id="3.40.50.1820">
    <property type="entry name" value="alpha/beta hydrolase"/>
    <property type="match status" value="1"/>
</dbReference>
<dbReference type="KEGG" id="kuy:FY550_07950"/>
<dbReference type="InterPro" id="IPR000073">
    <property type="entry name" value="AB_hydrolase_1"/>
</dbReference>
<proteinExistence type="predicted"/>
<accession>A0A5C1A1V1</accession>
<feature type="domain" description="AB hydrolase-1" evidence="2">
    <location>
        <begin position="15"/>
        <end position="243"/>
    </location>
</feature>
<dbReference type="PANTHER" id="PTHR46118:SF4">
    <property type="entry name" value="PROTEIN ABHD11"/>
    <property type="match status" value="1"/>
</dbReference>
<dbReference type="SUPFAM" id="SSF53474">
    <property type="entry name" value="alpha/beta-Hydrolases"/>
    <property type="match status" value="1"/>
</dbReference>
<dbReference type="InterPro" id="IPR029058">
    <property type="entry name" value="AB_hydrolase_fold"/>
</dbReference>